<reference evidence="2 3" key="1">
    <citation type="journal article" date="2017" name="Nat. Commun.">
        <title>Genome assembly with in vitro proximity ligation data and whole-genome triplication in lettuce.</title>
        <authorList>
            <person name="Reyes-Chin-Wo S."/>
            <person name="Wang Z."/>
            <person name="Yang X."/>
            <person name="Kozik A."/>
            <person name="Arikit S."/>
            <person name="Song C."/>
            <person name="Xia L."/>
            <person name="Froenicke L."/>
            <person name="Lavelle D.O."/>
            <person name="Truco M.J."/>
            <person name="Xia R."/>
            <person name="Zhu S."/>
            <person name="Xu C."/>
            <person name="Xu H."/>
            <person name="Xu X."/>
            <person name="Cox K."/>
            <person name="Korf I."/>
            <person name="Meyers B.C."/>
            <person name="Michelmore R.W."/>
        </authorList>
    </citation>
    <scope>NUCLEOTIDE SEQUENCE [LARGE SCALE GENOMIC DNA]</scope>
    <source>
        <strain evidence="3">cv. Salinas</strain>
        <tissue evidence="2">Seedlings</tissue>
    </source>
</reference>
<proteinExistence type="predicted"/>
<feature type="domain" description="Retrovirus-related Pol polyprotein from transposon TNT 1-94-like beta-barrel" evidence="1">
    <location>
        <begin position="31"/>
        <end position="110"/>
    </location>
</feature>
<evidence type="ECO:0000313" key="2">
    <source>
        <dbReference type="EMBL" id="KAJ0202556.1"/>
    </source>
</evidence>
<dbReference type="AlphaFoldDB" id="A0A9R1VD79"/>
<keyword evidence="3" id="KW-1185">Reference proteome</keyword>
<sequence length="184" mass="21351">MNVKSQEEQRQELQGKAKVPILRKIVEGPSDTGCGTHICNLLQGFRKSKELKADETVLHVGNGAWVAVQEIGHFDLCLPSGLYLTFEYVFLVTSITRNIISFSRLRKFGYDFKFGDDNIHFFLKGIFYFEARPINGIYELNLDDISKNKSHYNENTKRLKPDLNQTYLWHCRPGHINKKRISHF</sequence>
<evidence type="ECO:0000259" key="1">
    <source>
        <dbReference type="Pfam" id="PF22936"/>
    </source>
</evidence>
<gene>
    <name evidence="2" type="ORF">LSAT_V11C500232900</name>
</gene>
<name>A0A9R1VD79_LACSA</name>
<dbReference type="Pfam" id="PF22936">
    <property type="entry name" value="Pol_BBD"/>
    <property type="match status" value="1"/>
</dbReference>
<organism evidence="2 3">
    <name type="scientific">Lactuca sativa</name>
    <name type="common">Garden lettuce</name>
    <dbReference type="NCBI Taxonomy" id="4236"/>
    <lineage>
        <taxon>Eukaryota</taxon>
        <taxon>Viridiplantae</taxon>
        <taxon>Streptophyta</taxon>
        <taxon>Embryophyta</taxon>
        <taxon>Tracheophyta</taxon>
        <taxon>Spermatophyta</taxon>
        <taxon>Magnoliopsida</taxon>
        <taxon>eudicotyledons</taxon>
        <taxon>Gunneridae</taxon>
        <taxon>Pentapetalae</taxon>
        <taxon>asterids</taxon>
        <taxon>campanulids</taxon>
        <taxon>Asterales</taxon>
        <taxon>Asteraceae</taxon>
        <taxon>Cichorioideae</taxon>
        <taxon>Cichorieae</taxon>
        <taxon>Lactucinae</taxon>
        <taxon>Lactuca</taxon>
    </lineage>
</organism>
<comment type="caution">
    <text evidence="2">The sequence shown here is derived from an EMBL/GenBank/DDBJ whole genome shotgun (WGS) entry which is preliminary data.</text>
</comment>
<dbReference type="Proteomes" id="UP000235145">
    <property type="component" value="Unassembled WGS sequence"/>
</dbReference>
<evidence type="ECO:0000313" key="3">
    <source>
        <dbReference type="Proteomes" id="UP000235145"/>
    </source>
</evidence>
<accession>A0A9R1VD79</accession>
<dbReference type="InterPro" id="IPR054722">
    <property type="entry name" value="PolX-like_BBD"/>
</dbReference>
<dbReference type="EMBL" id="NBSK02000005">
    <property type="protein sequence ID" value="KAJ0202556.1"/>
    <property type="molecule type" value="Genomic_DNA"/>
</dbReference>
<protein>
    <recommendedName>
        <fullName evidence="1">Retrovirus-related Pol polyprotein from transposon TNT 1-94-like beta-barrel domain-containing protein</fullName>
    </recommendedName>
</protein>